<evidence type="ECO:0000313" key="2">
    <source>
        <dbReference type="EMBL" id="KAA6386365.1"/>
    </source>
</evidence>
<dbReference type="Proteomes" id="UP000324800">
    <property type="component" value="Unassembled WGS sequence"/>
</dbReference>
<proteinExistence type="predicted"/>
<name>A0A5J4VV27_9EUKA</name>
<gene>
    <name evidence="2" type="ORF">EZS28_018107</name>
</gene>
<dbReference type="OrthoDB" id="3596986at2759"/>
<dbReference type="EMBL" id="SNRW01004840">
    <property type="protein sequence ID" value="KAA6386365.1"/>
    <property type="molecule type" value="Genomic_DNA"/>
</dbReference>
<dbReference type="AlphaFoldDB" id="A0A5J4VV27"/>
<organism evidence="2 3">
    <name type="scientific">Streblomastix strix</name>
    <dbReference type="NCBI Taxonomy" id="222440"/>
    <lineage>
        <taxon>Eukaryota</taxon>
        <taxon>Metamonada</taxon>
        <taxon>Preaxostyla</taxon>
        <taxon>Oxymonadida</taxon>
        <taxon>Streblomastigidae</taxon>
        <taxon>Streblomastix</taxon>
    </lineage>
</organism>
<protein>
    <submittedName>
        <fullName evidence="2">Uncharacterized protein</fullName>
    </submittedName>
</protein>
<comment type="caution">
    <text evidence="2">The sequence shown here is derived from an EMBL/GenBank/DDBJ whole genome shotgun (WGS) entry which is preliminary data.</text>
</comment>
<evidence type="ECO:0000313" key="3">
    <source>
        <dbReference type="Proteomes" id="UP000324800"/>
    </source>
</evidence>
<feature type="region of interest" description="Disordered" evidence="1">
    <location>
        <begin position="303"/>
        <end position="322"/>
    </location>
</feature>
<sequence length="534" mass="60994">MSLRTRRKILPQPAVYQYRPDLHTHEIIEFAQNPGQRAVLVFVERKYMSLQNPRVWTRYIWGADPFEGNSDLVCALIFTGFFQPHSPFPGDMIGLVVSMRIMEPQEIYPARTNFFIRSRDGRDVKESRFSYRIDNVKQVLPYTVAPRMQFGMANDLWLVYSLELIASGFFEPCPNYDDLVAGITGAPLIKSSKSMAQDFMQTGLAQRFFSDTLYIENDEDQFEICADPHPLTFSDILGQFPRKIRNEVERKLIESLPAFAQKLRGGFGIDEVSNGSLSTMVDIQSPSVIANEHLHLTPLKNQPKMEKEIDSSSKIDKDKDDDFGSISDSDLNNILPPVHSTSLRCVLCGLGAEGTAICQCSLQEPHDPTLPLWHPLTPALRLSRVLNPHQDGYISLPKRFNFGVHEEDQQLHDEQSSEISNKDKIISQPTFNISGEVNLLSVPKDLSQLEVLERNLDSWELKWGVESIQIRGIDYQCKRIRFLTNASDSPIVKSRQYQLPIHFPKNVQVYSRGRERGWGTDKRRIEMDDSDAEQ</sequence>
<accession>A0A5J4VV27</accession>
<reference evidence="2 3" key="1">
    <citation type="submission" date="2019-03" db="EMBL/GenBank/DDBJ databases">
        <title>Single cell metagenomics reveals metabolic interactions within the superorganism composed of flagellate Streblomastix strix and complex community of Bacteroidetes bacteria on its surface.</title>
        <authorList>
            <person name="Treitli S.C."/>
            <person name="Kolisko M."/>
            <person name="Husnik F."/>
            <person name="Keeling P."/>
            <person name="Hampl V."/>
        </authorList>
    </citation>
    <scope>NUCLEOTIDE SEQUENCE [LARGE SCALE GENOMIC DNA]</scope>
    <source>
        <strain evidence="2">ST1C</strain>
    </source>
</reference>
<evidence type="ECO:0000256" key="1">
    <source>
        <dbReference type="SAM" id="MobiDB-lite"/>
    </source>
</evidence>